<comment type="caution">
    <text evidence="1">The sequence shown here is derived from an EMBL/GenBank/DDBJ whole genome shotgun (WGS) entry which is preliminary data.</text>
</comment>
<evidence type="ECO:0008006" key="3">
    <source>
        <dbReference type="Google" id="ProtNLM"/>
    </source>
</evidence>
<dbReference type="RefSeq" id="WP_379986547.1">
    <property type="nucleotide sequence ID" value="NZ_JADIKD010000010.1"/>
</dbReference>
<keyword evidence="2" id="KW-1185">Reference proteome</keyword>
<dbReference type="SUPFAM" id="SSF88946">
    <property type="entry name" value="Sigma2 domain of RNA polymerase sigma factors"/>
    <property type="match status" value="1"/>
</dbReference>
<reference evidence="1 2" key="1">
    <citation type="submission" date="2020-10" db="EMBL/GenBank/DDBJ databases">
        <title>Phylogeny of dyella-like bacteria.</title>
        <authorList>
            <person name="Fu J."/>
        </authorList>
    </citation>
    <scope>NUCLEOTIDE SEQUENCE [LARGE SCALE GENOMIC DNA]</scope>
    <source>
        <strain evidence="1 2">BB4</strain>
    </source>
</reference>
<organism evidence="1 2">
    <name type="scientific">Dyella koreensis</name>
    <dbReference type="NCBI Taxonomy" id="311235"/>
    <lineage>
        <taxon>Bacteria</taxon>
        <taxon>Pseudomonadati</taxon>
        <taxon>Pseudomonadota</taxon>
        <taxon>Gammaproteobacteria</taxon>
        <taxon>Lysobacterales</taxon>
        <taxon>Rhodanobacteraceae</taxon>
        <taxon>Dyella</taxon>
    </lineage>
</organism>
<name>A0ABW8K5L3_9GAMM</name>
<sequence length="164" mass="18105">MRDGYHGACFETAGRVSNEELCAWLSADAKSDSRSFQLLFQATTPLLFAFFEGQLRERKADLNLLVMETLVEVYRQRASYERSQPFRAWLLGLARLRVADYLRGEHGLPASGKARDASGSDTCVTADDTDSESVSLLRKLALSHVNGARSMRLTQAVSAEATAL</sequence>
<evidence type="ECO:0000313" key="1">
    <source>
        <dbReference type="EMBL" id="MFK2917885.1"/>
    </source>
</evidence>
<accession>A0ABW8K5L3</accession>
<evidence type="ECO:0000313" key="2">
    <source>
        <dbReference type="Proteomes" id="UP001620408"/>
    </source>
</evidence>
<dbReference type="InterPro" id="IPR013325">
    <property type="entry name" value="RNA_pol_sigma_r2"/>
</dbReference>
<dbReference type="Proteomes" id="UP001620408">
    <property type="component" value="Unassembled WGS sequence"/>
</dbReference>
<proteinExistence type="predicted"/>
<protein>
    <recommendedName>
        <fullName evidence="3">Sigma-70 family RNA polymerase sigma factor</fullName>
    </recommendedName>
</protein>
<dbReference type="Gene3D" id="1.10.1740.10">
    <property type="match status" value="1"/>
</dbReference>
<dbReference type="EMBL" id="JADIKD010000010">
    <property type="protein sequence ID" value="MFK2917885.1"/>
    <property type="molecule type" value="Genomic_DNA"/>
</dbReference>
<gene>
    <name evidence="1" type="ORF">ISS97_11485</name>
</gene>